<comment type="caution">
    <text evidence="7">The sequence shown here is derived from an EMBL/GenBank/DDBJ whole genome shotgun (WGS) entry which is preliminary data.</text>
</comment>
<dbReference type="EMBL" id="NRSJ01000020">
    <property type="protein sequence ID" value="MBK1705215.1"/>
    <property type="molecule type" value="Genomic_DNA"/>
</dbReference>
<name>A0AAJ0XAJ2_9GAMM</name>
<keyword evidence="4" id="KW-0472">Membrane</keyword>
<dbReference type="InterPro" id="IPR012556">
    <property type="entry name" value="Entericidin"/>
</dbReference>
<comment type="similarity">
    <text evidence="1">Belongs to the EcnA/EcnB lipoprotein family.</text>
</comment>
<gene>
    <name evidence="7" type="ORF">CKO40_11845</name>
</gene>
<evidence type="ECO:0000256" key="5">
    <source>
        <dbReference type="ARBA" id="ARBA00023139"/>
    </source>
</evidence>
<evidence type="ECO:0000256" key="3">
    <source>
        <dbReference type="ARBA" id="ARBA00022729"/>
    </source>
</evidence>
<sequence>MNRPTPVLAIATLLVWLAIALALSGCNTVAGFGEDLETAGDSLEETAEEEKSY</sequence>
<dbReference type="AlphaFoldDB" id="A0AAJ0XAJ2"/>
<keyword evidence="6" id="KW-0449">Lipoprotein</keyword>
<dbReference type="GO" id="GO:0016020">
    <property type="term" value="C:membrane"/>
    <property type="evidence" value="ECO:0007669"/>
    <property type="project" value="InterPro"/>
</dbReference>
<evidence type="ECO:0000313" key="8">
    <source>
        <dbReference type="Proteomes" id="UP001296776"/>
    </source>
</evidence>
<protein>
    <submittedName>
        <fullName evidence="7">Uncharacterized protein</fullName>
    </submittedName>
</protein>
<keyword evidence="5" id="KW-0564">Palmitate</keyword>
<dbReference type="RefSeq" id="WP_200346431.1">
    <property type="nucleotide sequence ID" value="NZ_NRSJ01000020.1"/>
</dbReference>
<dbReference type="Proteomes" id="UP001296776">
    <property type="component" value="Unassembled WGS sequence"/>
</dbReference>
<dbReference type="Pfam" id="PF08085">
    <property type="entry name" value="Entericidin"/>
    <property type="match status" value="1"/>
</dbReference>
<evidence type="ECO:0000256" key="4">
    <source>
        <dbReference type="ARBA" id="ARBA00023136"/>
    </source>
</evidence>
<evidence type="ECO:0000256" key="6">
    <source>
        <dbReference type="ARBA" id="ARBA00023288"/>
    </source>
</evidence>
<keyword evidence="8" id="KW-1185">Reference proteome</keyword>
<reference evidence="7" key="2">
    <citation type="journal article" date="2020" name="Microorganisms">
        <title>Osmotic Adaptation and Compatible Solute Biosynthesis of Phototrophic Bacteria as Revealed from Genome Analyses.</title>
        <authorList>
            <person name="Imhoff J.F."/>
            <person name="Rahn T."/>
            <person name="Kunzel S."/>
            <person name="Keller A."/>
            <person name="Neulinger S.C."/>
        </authorList>
    </citation>
    <scope>NUCLEOTIDE SEQUENCE</scope>
    <source>
        <strain evidence="7">DSM 11080</strain>
    </source>
</reference>
<proteinExistence type="inferred from homology"/>
<organism evidence="7 8">
    <name type="scientific">Halochromatium glycolicum</name>
    <dbReference type="NCBI Taxonomy" id="85075"/>
    <lineage>
        <taxon>Bacteria</taxon>
        <taxon>Pseudomonadati</taxon>
        <taxon>Pseudomonadota</taxon>
        <taxon>Gammaproteobacteria</taxon>
        <taxon>Chromatiales</taxon>
        <taxon>Chromatiaceae</taxon>
        <taxon>Halochromatium</taxon>
    </lineage>
</organism>
<evidence type="ECO:0000256" key="2">
    <source>
        <dbReference type="ARBA" id="ARBA00022475"/>
    </source>
</evidence>
<reference evidence="7" key="1">
    <citation type="submission" date="2017-08" db="EMBL/GenBank/DDBJ databases">
        <authorList>
            <person name="Imhoff J.F."/>
            <person name="Rahn T."/>
            <person name="Kuenzel S."/>
            <person name="Neulinger S.C."/>
        </authorList>
    </citation>
    <scope>NUCLEOTIDE SEQUENCE</scope>
    <source>
        <strain evidence="7">DSM 11080</strain>
    </source>
</reference>
<dbReference type="PROSITE" id="PS51257">
    <property type="entry name" value="PROKAR_LIPOPROTEIN"/>
    <property type="match status" value="1"/>
</dbReference>
<keyword evidence="3" id="KW-0732">Signal</keyword>
<evidence type="ECO:0000313" key="7">
    <source>
        <dbReference type="EMBL" id="MBK1705215.1"/>
    </source>
</evidence>
<accession>A0AAJ0XAJ2</accession>
<keyword evidence="2" id="KW-1003">Cell membrane</keyword>
<evidence type="ECO:0000256" key="1">
    <source>
        <dbReference type="ARBA" id="ARBA00010296"/>
    </source>
</evidence>
<dbReference type="GO" id="GO:0009636">
    <property type="term" value="P:response to toxic substance"/>
    <property type="evidence" value="ECO:0007669"/>
    <property type="project" value="InterPro"/>
</dbReference>